<protein>
    <recommendedName>
        <fullName evidence="4">Secreted protein</fullName>
    </recommendedName>
</protein>
<evidence type="ECO:0000256" key="1">
    <source>
        <dbReference type="SAM" id="SignalP"/>
    </source>
</evidence>
<dbReference type="EMBL" id="JBBPBM010000028">
    <property type="protein sequence ID" value="KAK8537288.1"/>
    <property type="molecule type" value="Genomic_DNA"/>
</dbReference>
<name>A0ABR2DED0_9ROSI</name>
<gene>
    <name evidence="2" type="ORF">V6N12_043454</name>
</gene>
<organism evidence="2 3">
    <name type="scientific">Hibiscus sabdariffa</name>
    <name type="common">roselle</name>
    <dbReference type="NCBI Taxonomy" id="183260"/>
    <lineage>
        <taxon>Eukaryota</taxon>
        <taxon>Viridiplantae</taxon>
        <taxon>Streptophyta</taxon>
        <taxon>Embryophyta</taxon>
        <taxon>Tracheophyta</taxon>
        <taxon>Spermatophyta</taxon>
        <taxon>Magnoliopsida</taxon>
        <taxon>eudicotyledons</taxon>
        <taxon>Gunneridae</taxon>
        <taxon>Pentapetalae</taxon>
        <taxon>rosids</taxon>
        <taxon>malvids</taxon>
        <taxon>Malvales</taxon>
        <taxon>Malvaceae</taxon>
        <taxon>Malvoideae</taxon>
        <taxon>Hibiscus</taxon>
    </lineage>
</organism>
<keyword evidence="1" id="KW-0732">Signal</keyword>
<feature type="chain" id="PRO_5047128558" description="Secreted protein" evidence="1">
    <location>
        <begin position="30"/>
        <end position="151"/>
    </location>
</feature>
<sequence length="151" mass="16585">MLSRPHGDSTPCALIIVLPFLLFISATSANLPLAFPVSFTLLHSETWDAQRAEVRAGAGKGCTVNRGLGWYILVLRFGQKHGAWTWTAGPEGFGSRQPKANNADNVDRQTCQHPVHWLNGKKPGRQSTVSAVHWFVIKLQHGSRFAEDAAQ</sequence>
<proteinExistence type="predicted"/>
<reference evidence="2 3" key="1">
    <citation type="journal article" date="2024" name="G3 (Bethesda)">
        <title>Genome assembly of Hibiscus sabdariffa L. provides insights into metabolisms of medicinal natural products.</title>
        <authorList>
            <person name="Kim T."/>
        </authorList>
    </citation>
    <scope>NUCLEOTIDE SEQUENCE [LARGE SCALE GENOMIC DNA]</scope>
    <source>
        <strain evidence="2">TK-2024</strain>
        <tissue evidence="2">Old leaves</tissue>
    </source>
</reference>
<keyword evidence="3" id="KW-1185">Reference proteome</keyword>
<dbReference type="Proteomes" id="UP001472677">
    <property type="component" value="Unassembled WGS sequence"/>
</dbReference>
<feature type="signal peptide" evidence="1">
    <location>
        <begin position="1"/>
        <end position="29"/>
    </location>
</feature>
<accession>A0ABR2DED0</accession>
<evidence type="ECO:0000313" key="3">
    <source>
        <dbReference type="Proteomes" id="UP001472677"/>
    </source>
</evidence>
<evidence type="ECO:0000313" key="2">
    <source>
        <dbReference type="EMBL" id="KAK8537288.1"/>
    </source>
</evidence>
<comment type="caution">
    <text evidence="2">The sequence shown here is derived from an EMBL/GenBank/DDBJ whole genome shotgun (WGS) entry which is preliminary data.</text>
</comment>
<evidence type="ECO:0008006" key="4">
    <source>
        <dbReference type="Google" id="ProtNLM"/>
    </source>
</evidence>